<dbReference type="STRING" id="63057.A0A2P5C4R9"/>
<feature type="coiled-coil region" evidence="7">
    <location>
        <begin position="347"/>
        <end position="374"/>
    </location>
</feature>
<evidence type="ECO:0000256" key="6">
    <source>
        <dbReference type="ARBA" id="ARBA00023242"/>
    </source>
</evidence>
<feature type="region of interest" description="Disordered" evidence="8">
    <location>
        <begin position="515"/>
        <end position="590"/>
    </location>
</feature>
<evidence type="ECO:0000313" key="10">
    <source>
        <dbReference type="EMBL" id="PON56015.1"/>
    </source>
</evidence>
<evidence type="ECO:0000256" key="7">
    <source>
        <dbReference type="SAM" id="Coils"/>
    </source>
</evidence>
<dbReference type="InterPro" id="IPR001005">
    <property type="entry name" value="SANT/Myb"/>
</dbReference>
<feature type="region of interest" description="Disordered" evidence="8">
    <location>
        <begin position="264"/>
        <end position="326"/>
    </location>
</feature>
<evidence type="ECO:0000256" key="2">
    <source>
        <dbReference type="ARBA" id="ARBA00022737"/>
    </source>
</evidence>
<dbReference type="Gene3D" id="1.10.10.60">
    <property type="entry name" value="Homeodomain-like"/>
    <property type="match status" value="2"/>
</dbReference>
<evidence type="ECO:0000313" key="11">
    <source>
        <dbReference type="Proteomes" id="UP000237000"/>
    </source>
</evidence>
<organism evidence="10 11">
    <name type="scientific">Trema orientale</name>
    <name type="common">Charcoal tree</name>
    <name type="synonym">Celtis orientalis</name>
    <dbReference type="NCBI Taxonomy" id="63057"/>
    <lineage>
        <taxon>Eukaryota</taxon>
        <taxon>Viridiplantae</taxon>
        <taxon>Streptophyta</taxon>
        <taxon>Embryophyta</taxon>
        <taxon>Tracheophyta</taxon>
        <taxon>Spermatophyta</taxon>
        <taxon>Magnoliopsida</taxon>
        <taxon>eudicotyledons</taxon>
        <taxon>Gunneridae</taxon>
        <taxon>Pentapetalae</taxon>
        <taxon>rosids</taxon>
        <taxon>fabids</taxon>
        <taxon>Rosales</taxon>
        <taxon>Cannabaceae</taxon>
        <taxon>Trema</taxon>
    </lineage>
</organism>
<dbReference type="FunFam" id="1.10.10.60:FF:000342">
    <property type="entry name" value="trihelix transcription factor PTL-like"/>
    <property type="match status" value="1"/>
</dbReference>
<dbReference type="GO" id="GO:0003677">
    <property type="term" value="F:DNA binding"/>
    <property type="evidence" value="ECO:0007669"/>
    <property type="project" value="UniProtKB-KW"/>
</dbReference>
<feature type="region of interest" description="Disordered" evidence="8">
    <location>
        <begin position="73"/>
        <end position="102"/>
    </location>
</feature>
<evidence type="ECO:0000256" key="3">
    <source>
        <dbReference type="ARBA" id="ARBA00023015"/>
    </source>
</evidence>
<protein>
    <submittedName>
        <fullName evidence="10">GAMYB transcription factor</fullName>
    </submittedName>
</protein>
<feature type="compositionally biased region" description="Polar residues" evidence="8">
    <location>
        <begin position="567"/>
        <end position="590"/>
    </location>
</feature>
<dbReference type="EMBL" id="JXTC01000413">
    <property type="protein sequence ID" value="PON56015.1"/>
    <property type="molecule type" value="Genomic_DNA"/>
</dbReference>
<dbReference type="Proteomes" id="UP000237000">
    <property type="component" value="Unassembled WGS sequence"/>
</dbReference>
<proteinExistence type="predicted"/>
<sequence>MEMEDQYGMADLRQLMNGTRSHFPAIPQPTELFPGHRPGIAPQQQQQQQVVQQPFEMMMMGRPVGATEIMPRGPFHHHHVDHHHHQQHHQFIRSESSAGTTSGAASITTVTATSAPSLSGGGGGGGGGFELGESGGCLGMMDGGTGRWPRQETLTLLEIRSRLDSKFKEANQKGPLWDEVSRIMSEEHGYQRSGKKCREKFENLYKYYKKTKEGKAGRQDGKHYRFFRQLEALYGETSNQVSVPEAHFVGNNLRFQTLNNTTTSQANNQLEGPYQSQTNKHNCDSLSLSNSSDFDSSSSDDNDFTNAGLMMDNDSSEKMMMRRKRRSGRSWKVKIKEFIDSQMRKLMEKQEVWLEKLMKTLEQKEKERTLREEEWRKQESARIDREHKFWANERAWIEARDAALMEALHKLTGKEVNYKASSPEGLMLAAGENNVQDEDGSEIQNNVAKVDTWPESSEVSRLIQLRTSMDSRFQQGGFSEEVLWEDIAAKMACLGYERSGLMCKDKWESINNYVKTSKESSKKRKENSRSSSGNYFQNNNNENSATTANNNSLYNHGGGGGGAYSCDQMSDQGGQNTARLQVNDGSSPSNANVHDSCFPFLMGEGDNLWENYGLKLSKGGQSQ</sequence>
<evidence type="ECO:0000256" key="1">
    <source>
        <dbReference type="ARBA" id="ARBA00004123"/>
    </source>
</evidence>
<dbReference type="InParanoid" id="A0A2P5C4R9"/>
<feature type="compositionally biased region" description="Low complexity" evidence="8">
    <location>
        <begin position="538"/>
        <end position="552"/>
    </location>
</feature>
<dbReference type="AlphaFoldDB" id="A0A2P5C4R9"/>
<comment type="subcellular location">
    <subcellularLocation>
        <location evidence="1">Nucleus</location>
    </subcellularLocation>
</comment>
<keyword evidence="7" id="KW-0175">Coiled coil</keyword>
<feature type="region of interest" description="Disordered" evidence="8">
    <location>
        <begin position="24"/>
        <end position="50"/>
    </location>
</feature>
<dbReference type="PANTHER" id="PTHR21654">
    <property type="entry name" value="FI21293P1"/>
    <property type="match status" value="1"/>
</dbReference>
<feature type="compositionally biased region" description="Basic residues" evidence="8">
    <location>
        <begin position="74"/>
        <end position="91"/>
    </location>
</feature>
<keyword evidence="4" id="KW-0238">DNA-binding</keyword>
<keyword evidence="5" id="KW-0804">Transcription</keyword>
<evidence type="ECO:0000256" key="8">
    <source>
        <dbReference type="SAM" id="MobiDB-lite"/>
    </source>
</evidence>
<feature type="domain" description="Myb-like" evidence="9">
    <location>
        <begin position="146"/>
        <end position="205"/>
    </location>
</feature>
<name>A0A2P5C4R9_TREOI</name>
<dbReference type="OrthoDB" id="1919525at2759"/>
<reference evidence="11" key="1">
    <citation type="submission" date="2016-06" db="EMBL/GenBank/DDBJ databases">
        <title>Parallel loss of symbiosis genes in relatives of nitrogen-fixing non-legume Parasponia.</title>
        <authorList>
            <person name="Van Velzen R."/>
            <person name="Holmer R."/>
            <person name="Bu F."/>
            <person name="Rutten L."/>
            <person name="Van Zeijl A."/>
            <person name="Liu W."/>
            <person name="Santuari L."/>
            <person name="Cao Q."/>
            <person name="Sharma T."/>
            <person name="Shen D."/>
            <person name="Roswanjaya Y."/>
            <person name="Wardhani T."/>
            <person name="Kalhor M.S."/>
            <person name="Jansen J."/>
            <person name="Van den Hoogen J."/>
            <person name="Gungor B."/>
            <person name="Hartog M."/>
            <person name="Hontelez J."/>
            <person name="Verver J."/>
            <person name="Yang W.-C."/>
            <person name="Schijlen E."/>
            <person name="Repin R."/>
            <person name="Schilthuizen M."/>
            <person name="Schranz E."/>
            <person name="Heidstra R."/>
            <person name="Miyata K."/>
            <person name="Fedorova E."/>
            <person name="Kohlen W."/>
            <person name="Bisseling T."/>
            <person name="Smit S."/>
            <person name="Geurts R."/>
        </authorList>
    </citation>
    <scope>NUCLEOTIDE SEQUENCE [LARGE SCALE GENOMIC DNA]</scope>
    <source>
        <strain evidence="11">cv. RG33-2</strain>
    </source>
</reference>
<evidence type="ECO:0000259" key="9">
    <source>
        <dbReference type="PROSITE" id="PS50090"/>
    </source>
</evidence>
<feature type="compositionally biased region" description="Low complexity" evidence="8">
    <location>
        <begin position="284"/>
        <end position="297"/>
    </location>
</feature>
<dbReference type="FunFam" id="1.10.10.60:FF:000061">
    <property type="entry name" value="Trihelix transcription factor GT-2"/>
    <property type="match status" value="1"/>
</dbReference>
<dbReference type="Pfam" id="PF13837">
    <property type="entry name" value="Myb_DNA-bind_4"/>
    <property type="match status" value="2"/>
</dbReference>
<dbReference type="SMART" id="SM00717">
    <property type="entry name" value="SANT"/>
    <property type="match status" value="2"/>
</dbReference>
<gene>
    <name evidence="10" type="ORF">TorRG33x02_297810</name>
</gene>
<dbReference type="CDD" id="cd12203">
    <property type="entry name" value="GT1"/>
    <property type="match status" value="2"/>
</dbReference>
<evidence type="ECO:0000256" key="5">
    <source>
        <dbReference type="ARBA" id="ARBA00023163"/>
    </source>
</evidence>
<evidence type="ECO:0000256" key="4">
    <source>
        <dbReference type="ARBA" id="ARBA00023125"/>
    </source>
</evidence>
<dbReference type="PROSITE" id="PS50090">
    <property type="entry name" value="MYB_LIKE"/>
    <property type="match status" value="1"/>
</dbReference>
<feature type="compositionally biased region" description="Polar residues" evidence="8">
    <location>
        <begin position="264"/>
        <end position="280"/>
    </location>
</feature>
<keyword evidence="11" id="KW-1185">Reference proteome</keyword>
<dbReference type="FunCoup" id="A0A2P5C4R9">
    <property type="interactions" value="10"/>
</dbReference>
<dbReference type="InterPro" id="IPR044822">
    <property type="entry name" value="Myb_DNA-bind_4"/>
</dbReference>
<comment type="caution">
    <text evidence="10">The sequence shown here is derived from an EMBL/GenBank/DDBJ whole genome shotgun (WGS) entry which is preliminary data.</text>
</comment>
<dbReference type="GO" id="GO:0006355">
    <property type="term" value="P:regulation of DNA-templated transcription"/>
    <property type="evidence" value="ECO:0007669"/>
    <property type="project" value="UniProtKB-ARBA"/>
</dbReference>
<keyword evidence="3" id="KW-0805">Transcription regulation</keyword>
<accession>A0A2P5C4R9</accession>
<keyword evidence="2" id="KW-0677">Repeat</keyword>
<dbReference type="GO" id="GO:0005634">
    <property type="term" value="C:nucleus"/>
    <property type="evidence" value="ECO:0007669"/>
    <property type="project" value="UniProtKB-SubCell"/>
</dbReference>
<dbReference type="PANTHER" id="PTHR21654:SF60">
    <property type="entry name" value="TRIHELIX TRANSCRIPTION FACTOR PTL"/>
    <property type="match status" value="1"/>
</dbReference>
<keyword evidence="6" id="KW-0539">Nucleus</keyword>